<dbReference type="PROSITE" id="PS51257">
    <property type="entry name" value="PROKAR_LIPOPROTEIN"/>
    <property type="match status" value="1"/>
</dbReference>
<dbReference type="EMBL" id="JBHRUJ010000010">
    <property type="protein sequence ID" value="MFC3210672.1"/>
    <property type="molecule type" value="Genomic_DNA"/>
</dbReference>
<organism evidence="3 4">
    <name type="scientific">Planomicrobium okeanokoites</name>
    <name type="common">Planococcus okeanokoites</name>
    <name type="synonym">Flavobacterium okeanokoites</name>
    <dbReference type="NCBI Taxonomy" id="244"/>
    <lineage>
        <taxon>Bacteria</taxon>
        <taxon>Bacillati</taxon>
        <taxon>Bacillota</taxon>
        <taxon>Bacilli</taxon>
        <taxon>Bacillales</taxon>
        <taxon>Caryophanaceae</taxon>
        <taxon>Planomicrobium</taxon>
    </lineage>
</organism>
<feature type="compositionally biased region" description="Basic and acidic residues" evidence="1">
    <location>
        <begin position="233"/>
        <end position="243"/>
    </location>
</feature>
<evidence type="ECO:0000313" key="4">
    <source>
        <dbReference type="Proteomes" id="UP001595625"/>
    </source>
</evidence>
<dbReference type="RefSeq" id="WP_117314246.1">
    <property type="nucleotide sequence ID" value="NZ_JBHRUJ010000010.1"/>
</dbReference>
<sequence>MKKWMLFSLLLTLTAILVACGSEEKTEGQSEPKDEKVFSAEDHKKVEEMLNYLDGRMEEFEKSTIDSINNGELNGEDEEMLNEEIQTVANETVIQPFLAKYEGSIIPEEYKDEEQISVYFNKTNSEPCSLGFCEYDGIEVMNMSVEFENSEEYSSEHFKGTELIFNDVQYGYENDEKQPKETEIRFVKSTDGNLIITQHPYLSFSSLNFKEYDQEFESIKTSVPESEVEAEQAEYKGEVEETLSKFPELQ</sequence>
<reference evidence="4" key="1">
    <citation type="journal article" date="2019" name="Int. J. Syst. Evol. Microbiol.">
        <title>The Global Catalogue of Microorganisms (GCM) 10K type strain sequencing project: providing services to taxonomists for standard genome sequencing and annotation.</title>
        <authorList>
            <consortium name="The Broad Institute Genomics Platform"/>
            <consortium name="The Broad Institute Genome Sequencing Center for Infectious Disease"/>
            <person name="Wu L."/>
            <person name="Ma J."/>
        </authorList>
    </citation>
    <scope>NUCLEOTIDE SEQUENCE [LARGE SCALE GENOMIC DNA]</scope>
    <source>
        <strain evidence="4">CCM 320</strain>
    </source>
</reference>
<feature type="region of interest" description="Disordered" evidence="1">
    <location>
        <begin position="220"/>
        <end position="250"/>
    </location>
</feature>
<feature type="chain" id="PRO_5046555871" description="Lipoprotein" evidence="2">
    <location>
        <begin position="20"/>
        <end position="250"/>
    </location>
</feature>
<gene>
    <name evidence="3" type="ORF">ACFOEJ_06295</name>
</gene>
<comment type="caution">
    <text evidence="3">The sequence shown here is derived from an EMBL/GenBank/DDBJ whole genome shotgun (WGS) entry which is preliminary data.</text>
</comment>
<evidence type="ECO:0000256" key="1">
    <source>
        <dbReference type="SAM" id="MobiDB-lite"/>
    </source>
</evidence>
<protein>
    <recommendedName>
        <fullName evidence="5">Lipoprotein</fullName>
    </recommendedName>
</protein>
<dbReference type="Proteomes" id="UP001595625">
    <property type="component" value="Unassembled WGS sequence"/>
</dbReference>
<accession>A0ABV7KMK6</accession>
<proteinExistence type="predicted"/>
<evidence type="ECO:0000256" key="2">
    <source>
        <dbReference type="SAM" id="SignalP"/>
    </source>
</evidence>
<evidence type="ECO:0000313" key="3">
    <source>
        <dbReference type="EMBL" id="MFC3210672.1"/>
    </source>
</evidence>
<evidence type="ECO:0008006" key="5">
    <source>
        <dbReference type="Google" id="ProtNLM"/>
    </source>
</evidence>
<keyword evidence="2" id="KW-0732">Signal</keyword>
<name>A0ABV7KMK6_PLAOK</name>
<keyword evidence="4" id="KW-1185">Reference proteome</keyword>
<feature type="signal peptide" evidence="2">
    <location>
        <begin position="1"/>
        <end position="19"/>
    </location>
</feature>